<accession>A0A1A6GK66</accession>
<evidence type="ECO:0000313" key="2">
    <source>
        <dbReference type="EMBL" id="OBS65722.1"/>
    </source>
</evidence>
<reference evidence="2 3" key="1">
    <citation type="submission" date="2016-06" db="EMBL/GenBank/DDBJ databases">
        <title>The Draft Genome Sequence and Annotation of the Desert Woodrat Neotoma lepida.</title>
        <authorList>
            <person name="Campbell M."/>
            <person name="Oakeson K.F."/>
            <person name="Yandell M."/>
            <person name="Halpert J.R."/>
            <person name="Dearing D."/>
        </authorList>
    </citation>
    <scope>NUCLEOTIDE SEQUENCE [LARGE SCALE GENOMIC DNA]</scope>
    <source>
        <strain evidence="2">417</strain>
        <tissue evidence="2">Liver</tissue>
    </source>
</reference>
<dbReference type="EMBL" id="LZPO01089530">
    <property type="protein sequence ID" value="OBS65722.1"/>
    <property type="molecule type" value="Genomic_DNA"/>
</dbReference>
<dbReference type="Proteomes" id="UP000092124">
    <property type="component" value="Unassembled WGS sequence"/>
</dbReference>
<sequence>MADTSLQGQSLHLLQSPDLCNAYTHDAQKKTPPVDGDSPSEFLALPPAPSLEQTEVNIVDEMTDKKPTHLNAYEGTKGNQGTSLLSLAHPNTQEHLNYTDAGSLRQKPASYNTILGSNSLGLEEPGGLQSVM</sequence>
<evidence type="ECO:0000256" key="1">
    <source>
        <dbReference type="SAM" id="MobiDB-lite"/>
    </source>
</evidence>
<feature type="region of interest" description="Disordered" evidence="1">
    <location>
        <begin position="24"/>
        <end position="46"/>
    </location>
</feature>
<comment type="caution">
    <text evidence="2">The sequence shown here is derived from an EMBL/GenBank/DDBJ whole genome shotgun (WGS) entry which is preliminary data.</text>
</comment>
<dbReference type="PANTHER" id="PTHR31466:SF1">
    <property type="entry name" value="RIKEN CDNA 4930433I11 GENE"/>
    <property type="match status" value="1"/>
</dbReference>
<name>A0A1A6GK66_NEOLE</name>
<organism evidence="2 3">
    <name type="scientific">Neotoma lepida</name>
    <name type="common">Desert woodrat</name>
    <dbReference type="NCBI Taxonomy" id="56216"/>
    <lineage>
        <taxon>Eukaryota</taxon>
        <taxon>Metazoa</taxon>
        <taxon>Chordata</taxon>
        <taxon>Craniata</taxon>
        <taxon>Vertebrata</taxon>
        <taxon>Euteleostomi</taxon>
        <taxon>Mammalia</taxon>
        <taxon>Eutheria</taxon>
        <taxon>Euarchontoglires</taxon>
        <taxon>Glires</taxon>
        <taxon>Rodentia</taxon>
        <taxon>Myomorpha</taxon>
        <taxon>Muroidea</taxon>
        <taxon>Cricetidae</taxon>
        <taxon>Neotominae</taxon>
        <taxon>Neotoma</taxon>
    </lineage>
</organism>
<protein>
    <submittedName>
        <fullName evidence="2">Uncharacterized protein</fullName>
    </submittedName>
</protein>
<dbReference type="InterPro" id="IPR040292">
    <property type="entry name" value="C2orf78-like"/>
</dbReference>
<dbReference type="PANTHER" id="PTHR31466">
    <property type="entry name" value="GENE 5591-RELATED"/>
    <property type="match status" value="1"/>
</dbReference>
<evidence type="ECO:0000313" key="3">
    <source>
        <dbReference type="Proteomes" id="UP000092124"/>
    </source>
</evidence>
<proteinExistence type="predicted"/>
<gene>
    <name evidence="2" type="ORF">A6R68_05737</name>
</gene>
<keyword evidence="3" id="KW-1185">Reference proteome</keyword>
<dbReference type="AlphaFoldDB" id="A0A1A6GK66"/>
<feature type="non-terminal residue" evidence="2">
    <location>
        <position position="132"/>
    </location>
</feature>